<dbReference type="KEGG" id="ssam:E3D00_05645"/>
<keyword evidence="3 5" id="KW-1133">Transmembrane helix</keyword>
<keyword evidence="7" id="KW-1185">Reference proteome</keyword>
<keyword evidence="4 5" id="KW-0472">Membrane</keyword>
<evidence type="ECO:0000313" key="6">
    <source>
        <dbReference type="EMBL" id="QDH17105.1"/>
    </source>
</evidence>
<evidence type="ECO:0000256" key="2">
    <source>
        <dbReference type="ARBA" id="ARBA00022692"/>
    </source>
</evidence>
<proteinExistence type="predicted"/>
<dbReference type="AlphaFoldDB" id="A0A4Y6UM54"/>
<sequence>MVIRQVIDIDGLLVSAFVIDVALSLMTLGLVRWLFGVLNLWRYVWNPPLAQFGLLVCFLGIYTLFL</sequence>
<keyword evidence="1" id="KW-1003">Cell membrane</keyword>
<gene>
    <name evidence="6" type="ORF">E3D00_05645</name>
</gene>
<name>A0A4Y6UM54_9PROT</name>
<feature type="transmembrane region" description="Helical" evidence="5">
    <location>
        <begin position="47"/>
        <end position="65"/>
    </location>
</feature>
<dbReference type="EMBL" id="CP038141">
    <property type="protein sequence ID" value="QDH17105.1"/>
    <property type="molecule type" value="Genomic_DNA"/>
</dbReference>
<evidence type="ECO:0000256" key="4">
    <source>
        <dbReference type="ARBA" id="ARBA00023136"/>
    </source>
</evidence>
<evidence type="ECO:0000256" key="5">
    <source>
        <dbReference type="SAM" id="Phobius"/>
    </source>
</evidence>
<protein>
    <submittedName>
        <fullName evidence="6">DUF1656 domain-containing protein</fullName>
    </submittedName>
</protein>
<feature type="transmembrane region" description="Helical" evidence="5">
    <location>
        <begin position="12"/>
        <end position="35"/>
    </location>
</feature>
<dbReference type="InterPro" id="IPR012451">
    <property type="entry name" value="DUF1656"/>
</dbReference>
<reference evidence="6 7" key="1">
    <citation type="submission" date="2019-03" db="EMBL/GenBank/DDBJ databases">
        <title>The complete genome sequence of Swingsia samuiensis NBRC107927(T).</title>
        <authorList>
            <person name="Chua K.-O."/>
            <person name="Chan K.-G."/>
            <person name="See-Too W.-S."/>
        </authorList>
    </citation>
    <scope>NUCLEOTIDE SEQUENCE [LARGE SCALE GENOMIC DNA]</scope>
    <source>
        <strain evidence="6 7">AH83</strain>
    </source>
</reference>
<organism evidence="6 7">
    <name type="scientific">Swingsia samuiensis</name>
    <dbReference type="NCBI Taxonomy" id="1293412"/>
    <lineage>
        <taxon>Bacteria</taxon>
        <taxon>Pseudomonadati</taxon>
        <taxon>Pseudomonadota</taxon>
        <taxon>Alphaproteobacteria</taxon>
        <taxon>Acetobacterales</taxon>
        <taxon>Acetobacteraceae</taxon>
        <taxon>Swingsia</taxon>
    </lineage>
</organism>
<evidence type="ECO:0000256" key="3">
    <source>
        <dbReference type="ARBA" id="ARBA00022989"/>
    </source>
</evidence>
<dbReference type="OrthoDB" id="7283592at2"/>
<dbReference type="Pfam" id="PF07869">
    <property type="entry name" value="DUF1656"/>
    <property type="match status" value="1"/>
</dbReference>
<dbReference type="Proteomes" id="UP000316313">
    <property type="component" value="Chromosome"/>
</dbReference>
<evidence type="ECO:0000256" key="1">
    <source>
        <dbReference type="ARBA" id="ARBA00022475"/>
    </source>
</evidence>
<keyword evidence="2 5" id="KW-0812">Transmembrane</keyword>
<evidence type="ECO:0000313" key="7">
    <source>
        <dbReference type="Proteomes" id="UP000316313"/>
    </source>
</evidence>
<accession>A0A4Y6UM54</accession>